<keyword evidence="2" id="KW-1185">Reference proteome</keyword>
<dbReference type="OrthoDB" id="57427at2157"/>
<gene>
    <name evidence="1" type="ORF">CP557_12820</name>
</gene>
<comment type="caution">
    <text evidence="1">The sequence shown here is derived from an EMBL/GenBank/DDBJ whole genome shotgun (WGS) entry which is preliminary data.</text>
</comment>
<dbReference type="RefSeq" id="WP_097380272.1">
    <property type="nucleotide sequence ID" value="NZ_NXNI01000001.1"/>
</dbReference>
<evidence type="ECO:0000313" key="2">
    <source>
        <dbReference type="Proteomes" id="UP000219689"/>
    </source>
</evidence>
<dbReference type="Proteomes" id="UP000219689">
    <property type="component" value="Unassembled WGS sequence"/>
</dbReference>
<dbReference type="Gene3D" id="3.40.50.150">
    <property type="entry name" value="Vaccinia Virus protein VP39"/>
    <property type="match status" value="1"/>
</dbReference>
<evidence type="ECO:0000313" key="1">
    <source>
        <dbReference type="EMBL" id="PCR91330.1"/>
    </source>
</evidence>
<proteinExistence type="predicted"/>
<accession>A0A2A5QWX2</accession>
<name>A0A2A5QWX2_9EURY</name>
<sequence>MQRKRFDTEAIVDFYNDTAWEYRFFRSDANLHYGFYDDDHTSHREAMERSNGVCAAKLDVDATDTLLDIGTGRGSVPTRVAATIDIKSESSVEQAVTLYHQCEILEGGIAIHGDFTADFPA</sequence>
<dbReference type="SUPFAM" id="SSF53335">
    <property type="entry name" value="S-adenosyl-L-methionine-dependent methyltransferases"/>
    <property type="match status" value="1"/>
</dbReference>
<organism evidence="1 2">
    <name type="scientific">Natrinema ejinorense</name>
    <dbReference type="NCBI Taxonomy" id="373386"/>
    <lineage>
        <taxon>Archaea</taxon>
        <taxon>Methanobacteriati</taxon>
        <taxon>Methanobacteriota</taxon>
        <taxon>Stenosarchaea group</taxon>
        <taxon>Halobacteria</taxon>
        <taxon>Halobacteriales</taxon>
        <taxon>Natrialbaceae</taxon>
        <taxon>Natrinema</taxon>
    </lineage>
</organism>
<dbReference type="AlphaFoldDB" id="A0A2A5QWX2"/>
<reference evidence="1 2" key="1">
    <citation type="submission" date="2017-09" db="EMBL/GenBank/DDBJ databases">
        <title>Genome sequences of Natrinema ejinorence JCM 13890T.</title>
        <authorList>
            <person name="Roh S.W."/>
            <person name="Kim Y.B."/>
            <person name="Kim J.Y."/>
        </authorList>
    </citation>
    <scope>NUCLEOTIDE SEQUENCE [LARGE SCALE GENOMIC DNA]</scope>
    <source>
        <strain evidence="1 2">JCM 13890</strain>
    </source>
</reference>
<dbReference type="EMBL" id="NXNI01000001">
    <property type="protein sequence ID" value="PCR91330.1"/>
    <property type="molecule type" value="Genomic_DNA"/>
</dbReference>
<protein>
    <submittedName>
        <fullName evidence="1">Uncharacterized protein</fullName>
    </submittedName>
</protein>
<dbReference type="InterPro" id="IPR029063">
    <property type="entry name" value="SAM-dependent_MTases_sf"/>
</dbReference>